<dbReference type="EC" id="4.1.99.3" evidence="4"/>
<dbReference type="InterPro" id="IPR006050">
    <property type="entry name" value="DNA_photolyase_N"/>
</dbReference>
<dbReference type="Pfam" id="PF00875">
    <property type="entry name" value="DNA_photolyase"/>
    <property type="match status" value="1"/>
</dbReference>
<accession>A0A971S0S1</accession>
<evidence type="ECO:0000313" key="16">
    <source>
        <dbReference type="Proteomes" id="UP000777265"/>
    </source>
</evidence>
<evidence type="ECO:0000256" key="13">
    <source>
        <dbReference type="ARBA" id="ARBA00033999"/>
    </source>
</evidence>
<feature type="domain" description="Photolyase/cryptochrome alpha/beta" evidence="14">
    <location>
        <begin position="18"/>
        <end position="148"/>
    </location>
</feature>
<comment type="cofactor">
    <cofactor evidence="2">
        <name>FAD</name>
        <dbReference type="ChEBI" id="CHEBI:57692"/>
    </cofactor>
</comment>
<dbReference type="PROSITE" id="PS51645">
    <property type="entry name" value="PHR_CRY_ALPHA_BETA"/>
    <property type="match status" value="1"/>
</dbReference>
<protein>
    <recommendedName>
        <fullName evidence="5">Deoxyribodipyrimidine photo-lyase</fullName>
        <ecNumber evidence="4">4.1.99.3</ecNumber>
    </recommendedName>
    <alternativeName>
        <fullName evidence="12">DNA photolyase</fullName>
    </alternativeName>
</protein>
<dbReference type="NCBIfam" id="TIGR00591">
    <property type="entry name" value="phr2"/>
    <property type="match status" value="1"/>
</dbReference>
<dbReference type="EMBL" id="JAAYEE010000094">
    <property type="protein sequence ID" value="NLW34894.1"/>
    <property type="molecule type" value="Genomic_DNA"/>
</dbReference>
<dbReference type="GO" id="GO:0009650">
    <property type="term" value="P:UV protection"/>
    <property type="evidence" value="ECO:0007669"/>
    <property type="project" value="UniProtKB-ARBA"/>
</dbReference>
<dbReference type="InterPro" id="IPR036155">
    <property type="entry name" value="Crypto/Photolyase_N_sf"/>
</dbReference>
<dbReference type="GO" id="GO:0003904">
    <property type="term" value="F:deoxyribodipyrimidine photo-lyase activity"/>
    <property type="evidence" value="ECO:0007669"/>
    <property type="project" value="UniProtKB-EC"/>
</dbReference>
<evidence type="ECO:0000256" key="5">
    <source>
        <dbReference type="ARBA" id="ARBA00014046"/>
    </source>
</evidence>
<evidence type="ECO:0000256" key="11">
    <source>
        <dbReference type="ARBA" id="ARBA00023239"/>
    </source>
</evidence>
<dbReference type="SUPFAM" id="SSF48173">
    <property type="entry name" value="Cryptochrome/photolyase FAD-binding domain"/>
    <property type="match status" value="1"/>
</dbReference>
<dbReference type="FunFam" id="1.25.40.80:FF:000004">
    <property type="entry name" value="Deoxyribodipyrimidine photolyase"/>
    <property type="match status" value="1"/>
</dbReference>
<comment type="cofactor">
    <cofactor evidence="1">
        <name>(6R)-5,10-methylene-5,6,7,8-tetrahydrofolate</name>
        <dbReference type="ChEBI" id="CHEBI:15636"/>
    </cofactor>
</comment>
<evidence type="ECO:0000256" key="2">
    <source>
        <dbReference type="ARBA" id="ARBA00001974"/>
    </source>
</evidence>
<evidence type="ECO:0000256" key="6">
    <source>
        <dbReference type="ARBA" id="ARBA00022630"/>
    </source>
</evidence>
<dbReference type="PANTHER" id="PTHR10211">
    <property type="entry name" value="DEOXYRIBODIPYRIMIDINE PHOTOLYASE"/>
    <property type="match status" value="1"/>
</dbReference>
<dbReference type="Proteomes" id="UP000777265">
    <property type="component" value="Unassembled WGS sequence"/>
</dbReference>
<dbReference type="FunFam" id="3.40.50.620:FF:000110">
    <property type="entry name" value="Deoxyribodipyrimidine photolyase"/>
    <property type="match status" value="1"/>
</dbReference>
<evidence type="ECO:0000256" key="10">
    <source>
        <dbReference type="ARBA" id="ARBA00023204"/>
    </source>
</evidence>
<evidence type="ECO:0000256" key="8">
    <source>
        <dbReference type="ARBA" id="ARBA00022827"/>
    </source>
</evidence>
<keyword evidence="8" id="KW-0274">FAD</keyword>
<reference evidence="15" key="2">
    <citation type="submission" date="2020-01" db="EMBL/GenBank/DDBJ databases">
        <authorList>
            <person name="Campanaro S."/>
        </authorList>
    </citation>
    <scope>NUCLEOTIDE SEQUENCE</scope>
    <source>
        <strain evidence="15">AS06rmzACSIP_7</strain>
    </source>
</reference>
<evidence type="ECO:0000256" key="1">
    <source>
        <dbReference type="ARBA" id="ARBA00001932"/>
    </source>
</evidence>
<evidence type="ECO:0000256" key="7">
    <source>
        <dbReference type="ARBA" id="ARBA00022763"/>
    </source>
</evidence>
<dbReference type="GO" id="GO:0003677">
    <property type="term" value="F:DNA binding"/>
    <property type="evidence" value="ECO:0007669"/>
    <property type="project" value="UniProtKB-KW"/>
</dbReference>
<dbReference type="InterPro" id="IPR014729">
    <property type="entry name" value="Rossmann-like_a/b/a_fold"/>
</dbReference>
<dbReference type="InterPro" id="IPR052219">
    <property type="entry name" value="Photolyase_Class-2"/>
</dbReference>
<dbReference type="GO" id="GO:0000719">
    <property type="term" value="P:photoreactive repair"/>
    <property type="evidence" value="ECO:0007669"/>
    <property type="project" value="TreeGrafter"/>
</dbReference>
<keyword evidence="7" id="KW-0227">DNA damage</keyword>
<dbReference type="AlphaFoldDB" id="A0A971S0S1"/>
<organism evidence="15 16">
    <name type="scientific">Syntrophorhabdus aromaticivorans</name>
    <dbReference type="NCBI Taxonomy" id="328301"/>
    <lineage>
        <taxon>Bacteria</taxon>
        <taxon>Pseudomonadati</taxon>
        <taxon>Thermodesulfobacteriota</taxon>
        <taxon>Syntrophorhabdia</taxon>
        <taxon>Syntrophorhabdales</taxon>
        <taxon>Syntrophorhabdaceae</taxon>
        <taxon>Syntrophorhabdus</taxon>
    </lineage>
</organism>
<evidence type="ECO:0000256" key="12">
    <source>
        <dbReference type="ARBA" id="ARBA00031671"/>
    </source>
</evidence>
<gene>
    <name evidence="15" type="ORF">GXY80_05345</name>
</gene>
<proteinExistence type="inferred from homology"/>
<keyword evidence="11" id="KW-0456">Lyase</keyword>
<evidence type="ECO:0000313" key="15">
    <source>
        <dbReference type="EMBL" id="NLW34894.1"/>
    </source>
</evidence>
<sequence length="449" mass="51284">MVNPDRIRPLKEGVPGPGSVVYWMSRDQRVADNWALLHARHVALSQGVPLAVVFCLVPEFLNGTIRQYRFMLEGLKGVEEDLGELGIAFFLISGYPEEEIPKFCHQHGIGVLITDFDPLRLKRAWKMAITDRVNIPIHEVDAHNIIPCWIASSRQEYGAYTIRPKIKRLLPAFLEDFPAMEKHAIPWLGMPRRTDWEGVEGALTTDRTVPAVAWLSPGAEAAKDSLSRFIEGRLEAYSRDRNDPNKVGQSNLSPYLHFGQLSAQRVALEVLRAAVTEESRAAFLDELIVRRELSDNFCFYTPHYDSFEGFPDWAKKTLTEHRKDRRSYIYPRDALEAAETHDDLWNAAQTEMVKKGKMHGYMRMYWAKKLLEWTKSPEDAMKIAIYLNDRYELDGRDPNGYAGIAWSIGGVHDRAWSERNVFGKVRYMSYNGLKSKFNASAYIKSAGSP</sequence>
<keyword evidence="10" id="KW-0234">DNA repair</keyword>
<evidence type="ECO:0000256" key="9">
    <source>
        <dbReference type="ARBA" id="ARBA00023125"/>
    </source>
</evidence>
<dbReference type="PANTHER" id="PTHR10211:SF0">
    <property type="entry name" value="DEOXYRIBODIPYRIMIDINE PHOTO-LYASE"/>
    <property type="match status" value="1"/>
</dbReference>
<evidence type="ECO:0000259" key="14">
    <source>
        <dbReference type="PROSITE" id="PS51645"/>
    </source>
</evidence>
<keyword evidence="6" id="KW-0285">Flavoprotein</keyword>
<comment type="catalytic activity">
    <reaction evidence="13">
        <text>cyclobutadipyrimidine (in DNA) = 2 pyrimidine residues (in DNA).</text>
        <dbReference type="EC" id="4.1.99.3"/>
    </reaction>
</comment>
<reference evidence="15" key="1">
    <citation type="journal article" date="2020" name="Biotechnol. Biofuels">
        <title>New insights from the biogas microbiome by comprehensive genome-resolved metagenomics of nearly 1600 species originating from multiple anaerobic digesters.</title>
        <authorList>
            <person name="Campanaro S."/>
            <person name="Treu L."/>
            <person name="Rodriguez-R L.M."/>
            <person name="Kovalovszki A."/>
            <person name="Ziels R.M."/>
            <person name="Maus I."/>
            <person name="Zhu X."/>
            <person name="Kougias P.G."/>
            <person name="Basile A."/>
            <person name="Luo G."/>
            <person name="Schluter A."/>
            <person name="Konstantinidis K.T."/>
            <person name="Angelidaki I."/>
        </authorList>
    </citation>
    <scope>NUCLEOTIDE SEQUENCE</scope>
    <source>
        <strain evidence="15">AS06rmzACSIP_7</strain>
    </source>
</reference>
<dbReference type="Gene3D" id="1.25.40.80">
    <property type="match status" value="1"/>
</dbReference>
<comment type="caution">
    <text evidence="15">The sequence shown here is derived from an EMBL/GenBank/DDBJ whole genome shotgun (WGS) entry which is preliminary data.</text>
</comment>
<evidence type="ECO:0000256" key="3">
    <source>
        <dbReference type="ARBA" id="ARBA00006409"/>
    </source>
</evidence>
<dbReference type="SUPFAM" id="SSF52425">
    <property type="entry name" value="Cryptochrome/photolyase, N-terminal domain"/>
    <property type="match status" value="1"/>
</dbReference>
<dbReference type="Gene3D" id="1.10.579.10">
    <property type="entry name" value="DNA Cyclobutane Dipyrimidine Photolyase, subunit A, domain 3"/>
    <property type="match status" value="1"/>
</dbReference>
<evidence type="ECO:0000256" key="4">
    <source>
        <dbReference type="ARBA" id="ARBA00013149"/>
    </source>
</evidence>
<dbReference type="FunFam" id="1.10.579.10:FF:000002">
    <property type="entry name" value="Deoxyribodipyrimidine photolyase"/>
    <property type="match status" value="1"/>
</dbReference>
<keyword evidence="9" id="KW-0238">DNA-binding</keyword>
<dbReference type="Gene3D" id="3.40.50.620">
    <property type="entry name" value="HUPs"/>
    <property type="match status" value="1"/>
</dbReference>
<name>A0A971S0S1_9BACT</name>
<comment type="similarity">
    <text evidence="3">Belongs to the DNA photolyase class-2 family.</text>
</comment>
<dbReference type="InterPro" id="IPR008148">
    <property type="entry name" value="DNA_photolyase_2"/>
</dbReference>
<dbReference type="InterPro" id="IPR036134">
    <property type="entry name" value="Crypto/Photolyase_FAD-like_sf"/>
</dbReference>